<dbReference type="SUPFAM" id="SSF53474">
    <property type="entry name" value="alpha/beta-Hydrolases"/>
    <property type="match status" value="1"/>
</dbReference>
<accession>A0A5D6VBL7</accession>
<proteinExistence type="predicted"/>
<comment type="caution">
    <text evidence="1">The sequence shown here is derived from an EMBL/GenBank/DDBJ whole genome shotgun (WGS) entry which is preliminary data.</text>
</comment>
<gene>
    <name evidence="1" type="ORF">FY528_06285</name>
</gene>
<dbReference type="Proteomes" id="UP000322791">
    <property type="component" value="Unassembled WGS sequence"/>
</dbReference>
<organism evidence="1 2">
    <name type="scientific">Hymenobacter lutimineralis</name>
    <dbReference type="NCBI Taxonomy" id="2606448"/>
    <lineage>
        <taxon>Bacteria</taxon>
        <taxon>Pseudomonadati</taxon>
        <taxon>Bacteroidota</taxon>
        <taxon>Cytophagia</taxon>
        <taxon>Cytophagales</taxon>
        <taxon>Hymenobacteraceae</taxon>
        <taxon>Hymenobacter</taxon>
    </lineage>
</organism>
<evidence type="ECO:0008006" key="3">
    <source>
        <dbReference type="Google" id="ProtNLM"/>
    </source>
</evidence>
<dbReference type="InterPro" id="IPR029058">
    <property type="entry name" value="AB_hydrolase_fold"/>
</dbReference>
<dbReference type="EMBL" id="VTHL01000004">
    <property type="protein sequence ID" value="TYZ11954.1"/>
    <property type="molecule type" value="Genomic_DNA"/>
</dbReference>
<protein>
    <recommendedName>
        <fullName evidence="3">Alpha/beta hydrolase</fullName>
    </recommendedName>
</protein>
<evidence type="ECO:0000313" key="2">
    <source>
        <dbReference type="Proteomes" id="UP000322791"/>
    </source>
</evidence>
<dbReference type="RefSeq" id="WP_149070133.1">
    <property type="nucleotide sequence ID" value="NZ_VTHL01000004.1"/>
</dbReference>
<evidence type="ECO:0000313" key="1">
    <source>
        <dbReference type="EMBL" id="TYZ11954.1"/>
    </source>
</evidence>
<sequence length="135" mass="15248">MKTTYLPSFTQWQQYIANGLPLADQQRTYEHLLAPESKQVIRDTLSRRARVHFHRPHAPLLFLAGGADRPMPAVLNRANFGGYRYAGSIRTYYELPGRNHALLGQPTWREDATLVLQWLASRAGAVGTRCASKVT</sequence>
<name>A0A5D6VBL7_9BACT</name>
<dbReference type="AlphaFoldDB" id="A0A5D6VBL7"/>
<keyword evidence="2" id="KW-1185">Reference proteome</keyword>
<reference evidence="1 2" key="1">
    <citation type="submission" date="2019-08" db="EMBL/GenBank/DDBJ databases">
        <authorList>
            <person name="Seo M.-J."/>
        </authorList>
    </citation>
    <scope>NUCLEOTIDE SEQUENCE [LARGE SCALE GENOMIC DNA]</scope>
    <source>
        <strain evidence="1 2">KIGAM108</strain>
    </source>
</reference>